<reference evidence="5 6" key="1">
    <citation type="submission" date="2018-10" db="EMBL/GenBank/DDBJ databases">
        <title>Robbsia sp. DHC34, isolated from soil.</title>
        <authorList>
            <person name="Gao Z.-H."/>
            <person name="Qiu L.-H."/>
        </authorList>
    </citation>
    <scope>NUCLEOTIDE SEQUENCE [LARGE SCALE GENOMIC DNA]</scope>
    <source>
        <strain evidence="5 6">DHC34</strain>
    </source>
</reference>
<keyword evidence="2" id="KW-0238">DNA-binding</keyword>
<accession>A0A494Y1W2</accession>
<name>A0A494Y1W2_9BURK</name>
<evidence type="ECO:0000256" key="2">
    <source>
        <dbReference type="ARBA" id="ARBA00023125"/>
    </source>
</evidence>
<keyword evidence="3" id="KW-0804">Transcription</keyword>
<dbReference type="InterPro" id="IPR018060">
    <property type="entry name" value="HTH_AraC"/>
</dbReference>
<sequence length="354" mass="39191">MLFRAVIASRTHSRSVEMELQSTYRRTVYSGFEPCLAYDVLYGGHVEHRLMHAQAGTLEHHQLVLDELHLDVGQYDFPVIAQGRMPQDAFCVSFAVAGNDVTRYNTVLAGADEVQLYGPGAEFLYHAAGASSWVNLAVTEACFQRWAVACVGRPMILPATLSTSIHLDPARRAALANAICAAVAAVNWRSGEGEIDAHLARDVYRSLLFVCTDILSKAGAQIRSGRSAAQERNFRRILACERIAMIECESDADAEFAISDAAEQIGCTRRALERTFRRSVDMTPTGWILNKRLNCTLRDFLAPSPSCSVSGTALNWGFRHLSRFSEHYRATFGELPSQTLSRSRSRLRQSARSA</sequence>
<dbReference type="PANTHER" id="PTHR46796:SF12">
    <property type="entry name" value="HTH-TYPE DNA-BINDING TRANSCRIPTIONAL ACTIVATOR EUTR"/>
    <property type="match status" value="1"/>
</dbReference>
<organism evidence="5 6">
    <name type="scientific">Pararobbsia silviterrae</name>
    <dbReference type="NCBI Taxonomy" id="1792498"/>
    <lineage>
        <taxon>Bacteria</taxon>
        <taxon>Pseudomonadati</taxon>
        <taxon>Pseudomonadota</taxon>
        <taxon>Betaproteobacteria</taxon>
        <taxon>Burkholderiales</taxon>
        <taxon>Burkholderiaceae</taxon>
        <taxon>Pararobbsia</taxon>
    </lineage>
</organism>
<dbReference type="PANTHER" id="PTHR46796">
    <property type="entry name" value="HTH-TYPE TRANSCRIPTIONAL ACTIVATOR RHAS-RELATED"/>
    <property type="match status" value="1"/>
</dbReference>
<feature type="domain" description="HTH araC/xylS-type" evidence="4">
    <location>
        <begin position="241"/>
        <end position="342"/>
    </location>
</feature>
<dbReference type="AlphaFoldDB" id="A0A494Y1W2"/>
<dbReference type="InterPro" id="IPR050204">
    <property type="entry name" value="AraC_XylS_family_regulators"/>
</dbReference>
<evidence type="ECO:0000313" key="5">
    <source>
        <dbReference type="EMBL" id="RKP55978.1"/>
    </source>
</evidence>
<keyword evidence="1" id="KW-0805">Transcription regulation</keyword>
<dbReference type="GO" id="GO:0043565">
    <property type="term" value="F:sequence-specific DNA binding"/>
    <property type="evidence" value="ECO:0007669"/>
    <property type="project" value="InterPro"/>
</dbReference>
<dbReference type="PROSITE" id="PS01124">
    <property type="entry name" value="HTH_ARAC_FAMILY_2"/>
    <property type="match status" value="1"/>
</dbReference>
<evidence type="ECO:0000256" key="3">
    <source>
        <dbReference type="ARBA" id="ARBA00023163"/>
    </source>
</evidence>
<keyword evidence="6" id="KW-1185">Reference proteome</keyword>
<protein>
    <submittedName>
        <fullName evidence="5">AraC family transcriptional regulator</fullName>
    </submittedName>
</protein>
<evidence type="ECO:0000259" key="4">
    <source>
        <dbReference type="PROSITE" id="PS01124"/>
    </source>
</evidence>
<evidence type="ECO:0000256" key="1">
    <source>
        <dbReference type="ARBA" id="ARBA00023015"/>
    </source>
</evidence>
<dbReference type="Gene3D" id="1.10.10.60">
    <property type="entry name" value="Homeodomain-like"/>
    <property type="match status" value="1"/>
</dbReference>
<dbReference type="EMBL" id="RBZU01000004">
    <property type="protein sequence ID" value="RKP55978.1"/>
    <property type="molecule type" value="Genomic_DNA"/>
</dbReference>
<dbReference type="SMART" id="SM00342">
    <property type="entry name" value="HTH_ARAC"/>
    <property type="match status" value="1"/>
</dbReference>
<proteinExistence type="predicted"/>
<gene>
    <name evidence="5" type="ORF">D7S86_12380</name>
</gene>
<comment type="caution">
    <text evidence="5">The sequence shown here is derived from an EMBL/GenBank/DDBJ whole genome shotgun (WGS) entry which is preliminary data.</text>
</comment>
<dbReference type="Proteomes" id="UP000270342">
    <property type="component" value="Unassembled WGS sequence"/>
</dbReference>
<evidence type="ECO:0000313" key="6">
    <source>
        <dbReference type="Proteomes" id="UP000270342"/>
    </source>
</evidence>
<dbReference type="Pfam" id="PF12833">
    <property type="entry name" value="HTH_18"/>
    <property type="match status" value="1"/>
</dbReference>
<dbReference type="GO" id="GO:0003700">
    <property type="term" value="F:DNA-binding transcription factor activity"/>
    <property type="evidence" value="ECO:0007669"/>
    <property type="project" value="InterPro"/>
</dbReference>